<accession>A0A4U1C3C3</accession>
<evidence type="ECO:0000256" key="2">
    <source>
        <dbReference type="SAM" id="SignalP"/>
    </source>
</evidence>
<dbReference type="InterPro" id="IPR017853">
    <property type="entry name" value="GH"/>
</dbReference>
<dbReference type="Gene3D" id="3.20.20.80">
    <property type="entry name" value="Glycosidases"/>
    <property type="match status" value="1"/>
</dbReference>
<evidence type="ECO:0000256" key="1">
    <source>
        <dbReference type="ARBA" id="ARBA00022729"/>
    </source>
</evidence>
<keyword evidence="1 2" id="KW-0732">Signal</keyword>
<name>A0A4U1C3C3_9SPHI</name>
<proteinExistence type="predicted"/>
<dbReference type="EMBL" id="SWBO01000006">
    <property type="protein sequence ID" value="TKB99628.1"/>
    <property type="molecule type" value="Genomic_DNA"/>
</dbReference>
<organism evidence="4 5">
    <name type="scientific">Pedobacter cryotolerans</name>
    <dbReference type="NCBI Taxonomy" id="2571270"/>
    <lineage>
        <taxon>Bacteria</taxon>
        <taxon>Pseudomonadati</taxon>
        <taxon>Bacteroidota</taxon>
        <taxon>Sphingobacteriia</taxon>
        <taxon>Sphingobacteriales</taxon>
        <taxon>Sphingobacteriaceae</taxon>
        <taxon>Pedobacter</taxon>
    </lineage>
</organism>
<dbReference type="Proteomes" id="UP000310477">
    <property type="component" value="Unassembled WGS sequence"/>
</dbReference>
<dbReference type="InterPro" id="IPR003790">
    <property type="entry name" value="GHL10"/>
</dbReference>
<feature type="domain" description="Glycosyl hydrolase-like 10" evidence="3">
    <location>
        <begin position="32"/>
        <end position="326"/>
    </location>
</feature>
<dbReference type="AlphaFoldDB" id="A0A4U1C3C3"/>
<evidence type="ECO:0000259" key="3">
    <source>
        <dbReference type="Pfam" id="PF02638"/>
    </source>
</evidence>
<evidence type="ECO:0000313" key="5">
    <source>
        <dbReference type="Proteomes" id="UP000310477"/>
    </source>
</evidence>
<feature type="chain" id="PRO_5020626495" description="Glycosyl hydrolase-like 10 domain-containing protein" evidence="2">
    <location>
        <begin position="21"/>
        <end position="502"/>
    </location>
</feature>
<dbReference type="OrthoDB" id="9773203at2"/>
<evidence type="ECO:0000313" key="4">
    <source>
        <dbReference type="EMBL" id="TKB99628.1"/>
    </source>
</evidence>
<dbReference type="Pfam" id="PF02638">
    <property type="entry name" value="GHL10"/>
    <property type="match status" value="1"/>
</dbReference>
<keyword evidence="5" id="KW-1185">Reference proteome</keyword>
<gene>
    <name evidence="4" type="ORF">FA045_12015</name>
</gene>
<dbReference type="PANTHER" id="PTHR43405:SF1">
    <property type="entry name" value="GLYCOSYL HYDROLASE DIGH"/>
    <property type="match status" value="1"/>
</dbReference>
<dbReference type="SUPFAM" id="SSF51445">
    <property type="entry name" value="(Trans)glycosidases"/>
    <property type="match status" value="1"/>
</dbReference>
<reference evidence="4 5" key="1">
    <citation type="submission" date="2019-04" db="EMBL/GenBank/DDBJ databases">
        <title>Pedobacter sp. AR-2-6 sp. nov., isolated from Arctic soil.</title>
        <authorList>
            <person name="Dahal R.H."/>
            <person name="Kim D.-U."/>
        </authorList>
    </citation>
    <scope>NUCLEOTIDE SEQUENCE [LARGE SCALE GENOMIC DNA]</scope>
    <source>
        <strain evidence="4 5">AR-2-6</strain>
    </source>
</reference>
<dbReference type="InterPro" id="IPR052177">
    <property type="entry name" value="Divisome_Glycosyl_Hydrolase"/>
</dbReference>
<dbReference type="PANTHER" id="PTHR43405">
    <property type="entry name" value="GLYCOSYL HYDROLASE DIGH"/>
    <property type="match status" value="1"/>
</dbReference>
<feature type="signal peptide" evidence="2">
    <location>
        <begin position="1"/>
        <end position="20"/>
    </location>
</feature>
<comment type="caution">
    <text evidence="4">The sequence shown here is derived from an EMBL/GenBank/DDBJ whole genome shotgun (WGS) entry which is preliminary data.</text>
</comment>
<sequence>MFKKLLSTTLFLLTFYFAIGQQPNYPPKAMQEFRAAWIASVANINWPSKPGLTTAEQQKEAIVLLDLLKGLNFNAAILQIRPQADALYKSDLEPWSFFLTGTQGKAPDPYYDPLSFWVEAAHDRGMELHVWLNPYRAHHLSGGEESANSIVKAKPELVVKLKDGQYWMDPSLKGVQDQSVAVVKDIVKRYDIDGVHFDDYFYPYDSYNGGADFPDDKSWAAYQQNGGKLSRGDWRRESVNNFIERVYKVIKAEKKQVKFGLSPFGIWRPGYPESIEGYDQYDKLYADAKLWLNKGWIDYFTPQLYWKVNVIPQSFPVLLNWWQSENTKGRHLWPGMSISLGGDDKNVDEIINQIMITRGIVPQSKGAVHWSIAGLIKHEKLRKGLIDGPYQKQAIVPPSKWLDDKKPLKPEVSLSPVGNMLQIKWSHNEPSDVFRWVVYYKYGNKWNYRIMNRNDQLLDVLTAVLAANGKDRNNLSAIAVTAVDRTGNESDFVEYPILEQTK</sequence>
<protein>
    <recommendedName>
        <fullName evidence="3">Glycosyl hydrolase-like 10 domain-containing protein</fullName>
    </recommendedName>
</protein>
<dbReference type="RefSeq" id="WP_136877321.1">
    <property type="nucleotide sequence ID" value="NZ_SWBO01000006.1"/>
</dbReference>